<gene>
    <name evidence="2" type="ORF">QYT958_LOCUS45083</name>
    <name evidence="3" type="ORF">QYT958_LOCUS45623</name>
</gene>
<sequence>QLQQLQIANGHPGAFCLLNPAHHHGHPHATLYMPAPQQAVAAQPQQQSAPQPQQNDPSLVSSQVC</sequence>
<evidence type="ECO:0000256" key="1">
    <source>
        <dbReference type="SAM" id="MobiDB-lite"/>
    </source>
</evidence>
<comment type="caution">
    <text evidence="2">The sequence shown here is derived from an EMBL/GenBank/DDBJ whole genome shotgun (WGS) entry which is preliminary data.</text>
</comment>
<proteinExistence type="predicted"/>
<feature type="region of interest" description="Disordered" evidence="1">
    <location>
        <begin position="19"/>
        <end position="65"/>
    </location>
</feature>
<dbReference type="EMBL" id="CAJOBR010076745">
    <property type="protein sequence ID" value="CAF5113687.1"/>
    <property type="molecule type" value="Genomic_DNA"/>
</dbReference>
<feature type="non-terminal residue" evidence="2">
    <location>
        <position position="1"/>
    </location>
</feature>
<protein>
    <submittedName>
        <fullName evidence="2">Uncharacterized protein</fullName>
    </submittedName>
</protein>
<feature type="compositionally biased region" description="Polar residues" evidence="1">
    <location>
        <begin position="55"/>
        <end position="65"/>
    </location>
</feature>
<feature type="compositionally biased region" description="Low complexity" evidence="1">
    <location>
        <begin position="34"/>
        <end position="54"/>
    </location>
</feature>
<dbReference type="EMBL" id="CAJOBR010073124">
    <property type="protein sequence ID" value="CAF5105619.1"/>
    <property type="molecule type" value="Genomic_DNA"/>
</dbReference>
<evidence type="ECO:0000313" key="3">
    <source>
        <dbReference type="EMBL" id="CAF5113687.1"/>
    </source>
</evidence>
<reference evidence="2" key="1">
    <citation type="submission" date="2021-02" db="EMBL/GenBank/DDBJ databases">
        <authorList>
            <person name="Nowell W R."/>
        </authorList>
    </citation>
    <scope>NUCLEOTIDE SEQUENCE</scope>
</reference>
<evidence type="ECO:0000313" key="2">
    <source>
        <dbReference type="EMBL" id="CAF5105619.1"/>
    </source>
</evidence>
<dbReference type="Proteomes" id="UP000663848">
    <property type="component" value="Unassembled WGS sequence"/>
</dbReference>
<evidence type="ECO:0000313" key="4">
    <source>
        <dbReference type="Proteomes" id="UP000663848"/>
    </source>
</evidence>
<accession>A0A822EJM7</accession>
<organism evidence="2 4">
    <name type="scientific">Rotaria socialis</name>
    <dbReference type="NCBI Taxonomy" id="392032"/>
    <lineage>
        <taxon>Eukaryota</taxon>
        <taxon>Metazoa</taxon>
        <taxon>Spiralia</taxon>
        <taxon>Gnathifera</taxon>
        <taxon>Rotifera</taxon>
        <taxon>Eurotatoria</taxon>
        <taxon>Bdelloidea</taxon>
        <taxon>Philodinida</taxon>
        <taxon>Philodinidae</taxon>
        <taxon>Rotaria</taxon>
    </lineage>
</organism>
<dbReference type="AlphaFoldDB" id="A0A822EJM7"/>
<name>A0A822EJM7_9BILA</name>